<dbReference type="EMBL" id="JAGIOO010000001">
    <property type="protein sequence ID" value="MBP2476356.1"/>
    <property type="molecule type" value="Genomic_DNA"/>
</dbReference>
<dbReference type="Proteomes" id="UP001519363">
    <property type="component" value="Unassembled WGS sequence"/>
</dbReference>
<evidence type="ECO:0000313" key="1">
    <source>
        <dbReference type="EMBL" id="MBP2476356.1"/>
    </source>
</evidence>
<reference evidence="1 2" key="1">
    <citation type="submission" date="2021-03" db="EMBL/GenBank/DDBJ databases">
        <title>Sequencing the genomes of 1000 actinobacteria strains.</title>
        <authorList>
            <person name="Klenk H.-P."/>
        </authorList>
    </citation>
    <scope>NUCLEOTIDE SEQUENCE [LARGE SCALE GENOMIC DNA]</scope>
    <source>
        <strain evidence="1 2">DSM 44580</strain>
    </source>
</reference>
<gene>
    <name evidence="1" type="ORF">JOF53_005228</name>
</gene>
<accession>A0ABS5AIH8</accession>
<comment type="caution">
    <text evidence="1">The sequence shown here is derived from an EMBL/GenBank/DDBJ whole genome shotgun (WGS) entry which is preliminary data.</text>
</comment>
<keyword evidence="2" id="KW-1185">Reference proteome</keyword>
<dbReference type="RefSeq" id="WP_086781731.1">
    <property type="nucleotide sequence ID" value="NZ_JAGIOO010000001.1"/>
</dbReference>
<name>A0ABS5AIH8_9PSEU</name>
<sequence>MKLAVHLFSTDALSFGDAVRVPAPDEPETFCLLPRTEHEVPFVLAARRGEDEAGPEHEPPAELGEHFELEGVLAGDSALLAEVDGRLFALTFGRGEALLEASLFEEGFEGKAIPFPLAGLGPQLVALLGHYDDPLCRANSAFSADRV</sequence>
<protein>
    <submittedName>
        <fullName evidence="1">Uncharacterized protein</fullName>
    </submittedName>
</protein>
<organism evidence="1 2">
    <name type="scientific">Crossiella equi</name>
    <dbReference type="NCBI Taxonomy" id="130796"/>
    <lineage>
        <taxon>Bacteria</taxon>
        <taxon>Bacillati</taxon>
        <taxon>Actinomycetota</taxon>
        <taxon>Actinomycetes</taxon>
        <taxon>Pseudonocardiales</taxon>
        <taxon>Pseudonocardiaceae</taxon>
        <taxon>Crossiella</taxon>
    </lineage>
</organism>
<proteinExistence type="predicted"/>
<evidence type="ECO:0000313" key="2">
    <source>
        <dbReference type="Proteomes" id="UP001519363"/>
    </source>
</evidence>